<gene>
    <name evidence="3" type="primary">LOC100901880</name>
</gene>
<name>A0AAJ6QV57_9ACAR</name>
<feature type="compositionally biased region" description="Basic residues" evidence="1">
    <location>
        <begin position="488"/>
        <end position="501"/>
    </location>
</feature>
<accession>A0AAJ6QV57</accession>
<proteinExistence type="predicted"/>
<dbReference type="KEGG" id="goe:100901880"/>
<evidence type="ECO:0000313" key="3">
    <source>
        <dbReference type="RefSeq" id="XP_003744905.1"/>
    </source>
</evidence>
<dbReference type="InterPro" id="IPR010770">
    <property type="entry name" value="Ecd"/>
</dbReference>
<protein>
    <submittedName>
        <fullName evidence="3">Protein ecdysoneless</fullName>
    </submittedName>
</protein>
<sequence>MAMPVSSAEDTVRYRVFCSVKADAEISTRESLTQRLASIEKKITPKINSYIWHVEQLKLRVIEAPDRSSNGSQTDDGEQVIEAHLGGSVFYGENVDDEWFVAHLFLELTRDDNDLVVQIDDEDGDIFLIEAAHCLPKWLSPENGADRVYLHRGAIHIVPTDIIPEDELTIKKAVALVRSSPAKTVASSSIQQAIRCKTKDFETPATMRGVKLHLATLSLPIKAAQMLRDDPSVVSDAIRSFTLRTPLDDRALRAMKHFPPEVCVRRNVLMTRFNYAMLRHDNYAPNPVTGWKIPMCKARDSAEFIEADLGMKIACGLEILCVSLEETKTSLDKNARFLHYVRRLKERGYFKEHRDGSGQYEELYDKAKGFFLQQDNDGEDPETSHQPRADFLEKYRSTSVDTALLTAEEKSLQPADSEQWMTLNDEQLNSLLKQYTSGTPSQALQDAFKEDTLVKEITDGLKNFVAKESPLEGVEPSKKLGNSDAPQRQRRGGRKHKKTSKSSKDTRQTAPPNATDDIEDISGMLKTVLDFKIPSESDSDSSSMSSYGEEGDQDDELSKDMVEYLSLMDRELDGTAMGQSFEKKNFRGAPKAPKESWDDDVPEVDIPLTALKNILKSSAAAGSKPGPAQNLLHTMGLHLPPTLDSDDDADDEN</sequence>
<feature type="compositionally biased region" description="Low complexity" evidence="1">
    <location>
        <begin position="619"/>
        <end position="628"/>
    </location>
</feature>
<evidence type="ECO:0000313" key="2">
    <source>
        <dbReference type="Proteomes" id="UP000694867"/>
    </source>
</evidence>
<feature type="region of interest" description="Disordered" evidence="1">
    <location>
        <begin position="578"/>
        <end position="601"/>
    </location>
</feature>
<feature type="region of interest" description="Disordered" evidence="1">
    <location>
        <begin position="619"/>
        <end position="653"/>
    </location>
</feature>
<evidence type="ECO:0000256" key="1">
    <source>
        <dbReference type="SAM" id="MobiDB-lite"/>
    </source>
</evidence>
<dbReference type="PANTHER" id="PTHR13060">
    <property type="entry name" value="SGT1 PROTEIN HSGT1 SUPPRESSOR OF GCR2"/>
    <property type="match status" value="1"/>
</dbReference>
<feature type="compositionally biased region" description="Acidic residues" evidence="1">
    <location>
        <begin position="644"/>
        <end position="653"/>
    </location>
</feature>
<dbReference type="Pfam" id="PF07093">
    <property type="entry name" value="SGT1"/>
    <property type="match status" value="1"/>
</dbReference>
<feature type="region of interest" description="Disordered" evidence="1">
    <location>
        <begin position="468"/>
        <end position="560"/>
    </location>
</feature>
<reference evidence="3" key="1">
    <citation type="submission" date="2025-08" db="UniProtKB">
        <authorList>
            <consortium name="RefSeq"/>
        </authorList>
    </citation>
    <scope>IDENTIFICATION</scope>
</reference>
<dbReference type="GO" id="GO:0005634">
    <property type="term" value="C:nucleus"/>
    <property type="evidence" value="ECO:0007669"/>
    <property type="project" value="TreeGrafter"/>
</dbReference>
<keyword evidence="2" id="KW-1185">Reference proteome</keyword>
<dbReference type="AlphaFoldDB" id="A0AAJ6QV57"/>
<dbReference type="Proteomes" id="UP000694867">
    <property type="component" value="Unplaced"/>
</dbReference>
<dbReference type="PANTHER" id="PTHR13060:SF0">
    <property type="entry name" value="PROTEIN ECDYSONELESS HOMOLOG"/>
    <property type="match status" value="1"/>
</dbReference>
<dbReference type="GeneID" id="100901880"/>
<organism evidence="2 3">
    <name type="scientific">Galendromus occidentalis</name>
    <name type="common">western predatory mite</name>
    <dbReference type="NCBI Taxonomy" id="34638"/>
    <lineage>
        <taxon>Eukaryota</taxon>
        <taxon>Metazoa</taxon>
        <taxon>Ecdysozoa</taxon>
        <taxon>Arthropoda</taxon>
        <taxon>Chelicerata</taxon>
        <taxon>Arachnida</taxon>
        <taxon>Acari</taxon>
        <taxon>Parasitiformes</taxon>
        <taxon>Mesostigmata</taxon>
        <taxon>Gamasina</taxon>
        <taxon>Phytoseioidea</taxon>
        <taxon>Phytoseiidae</taxon>
        <taxon>Typhlodrominae</taxon>
        <taxon>Galendromus</taxon>
    </lineage>
</organism>
<dbReference type="RefSeq" id="XP_003744905.1">
    <property type="nucleotide sequence ID" value="XM_003744857.1"/>
</dbReference>
<dbReference type="CTD" id="11319"/>